<dbReference type="EMBL" id="JABWDY010043053">
    <property type="protein sequence ID" value="KAF5176219.1"/>
    <property type="molecule type" value="Genomic_DNA"/>
</dbReference>
<dbReference type="PROSITE" id="PS00063">
    <property type="entry name" value="ALDOKETO_REDUCTASE_3"/>
    <property type="match status" value="1"/>
</dbReference>
<dbReference type="Gene3D" id="3.20.20.100">
    <property type="entry name" value="NADP-dependent oxidoreductase domain"/>
    <property type="match status" value="1"/>
</dbReference>
<comment type="caution">
    <text evidence="7">The sequence shown here is derived from an EMBL/GenBank/DDBJ whole genome shotgun (WGS) entry which is preliminary data.</text>
</comment>
<dbReference type="AlphaFoldDB" id="A0A7J6UUI0"/>
<evidence type="ECO:0000256" key="3">
    <source>
        <dbReference type="PIRSR" id="PIRSR000097-1"/>
    </source>
</evidence>
<feature type="domain" description="NADP-dependent oxidoreductase" evidence="6">
    <location>
        <begin position="19"/>
        <end position="290"/>
    </location>
</feature>
<dbReference type="FunFam" id="3.20.20.100:FF:000014">
    <property type="entry name" value="NAD(P)-linked oxidoreductase superfamily protein"/>
    <property type="match status" value="1"/>
</dbReference>
<dbReference type="CDD" id="cd19124">
    <property type="entry name" value="AKR_AKR4A_4B"/>
    <property type="match status" value="1"/>
</dbReference>
<organism evidence="7 8">
    <name type="scientific">Thalictrum thalictroides</name>
    <name type="common">Rue-anemone</name>
    <name type="synonym">Anemone thalictroides</name>
    <dbReference type="NCBI Taxonomy" id="46969"/>
    <lineage>
        <taxon>Eukaryota</taxon>
        <taxon>Viridiplantae</taxon>
        <taxon>Streptophyta</taxon>
        <taxon>Embryophyta</taxon>
        <taxon>Tracheophyta</taxon>
        <taxon>Spermatophyta</taxon>
        <taxon>Magnoliopsida</taxon>
        <taxon>Ranunculales</taxon>
        <taxon>Ranunculaceae</taxon>
        <taxon>Thalictroideae</taxon>
        <taxon>Thalictrum</taxon>
    </lineage>
</organism>
<name>A0A7J6UUI0_THATH</name>
<dbReference type="InterPro" id="IPR020471">
    <property type="entry name" value="AKR"/>
</dbReference>
<dbReference type="OrthoDB" id="416253at2759"/>
<dbReference type="GO" id="GO:0044550">
    <property type="term" value="P:secondary metabolite biosynthetic process"/>
    <property type="evidence" value="ECO:0007669"/>
    <property type="project" value="UniProtKB-ARBA"/>
</dbReference>
<gene>
    <name evidence="7" type="ORF">FRX31_034193</name>
</gene>
<evidence type="ECO:0000256" key="4">
    <source>
        <dbReference type="PIRSR" id="PIRSR000097-2"/>
    </source>
</evidence>
<dbReference type="Proteomes" id="UP000554482">
    <property type="component" value="Unassembled WGS sequence"/>
</dbReference>
<dbReference type="PRINTS" id="PR00069">
    <property type="entry name" value="ALDKETRDTASE"/>
</dbReference>
<protein>
    <submittedName>
        <fullName evidence="7">Methylecgonone reductase</fullName>
    </submittedName>
</protein>
<reference evidence="7 8" key="1">
    <citation type="submission" date="2020-06" db="EMBL/GenBank/DDBJ databases">
        <title>Transcriptomic and genomic resources for Thalictrum thalictroides and T. hernandezii: Facilitating candidate gene discovery in an emerging model plant lineage.</title>
        <authorList>
            <person name="Arias T."/>
            <person name="Riano-Pachon D.M."/>
            <person name="Di Stilio V.S."/>
        </authorList>
    </citation>
    <scope>NUCLEOTIDE SEQUENCE [LARGE SCALE GENOMIC DNA]</scope>
    <source>
        <strain evidence="8">cv. WT478/WT964</strain>
        <tissue evidence="7">Leaves</tissue>
    </source>
</reference>
<feature type="binding site" evidence="4">
    <location>
        <position position="118"/>
    </location>
    <ligand>
        <name>substrate</name>
    </ligand>
</feature>
<proteinExistence type="predicted"/>
<keyword evidence="1" id="KW-0521">NADP</keyword>
<feature type="active site" description="Proton donor" evidence="3">
    <location>
        <position position="55"/>
    </location>
</feature>
<dbReference type="PANTHER" id="PTHR11732">
    <property type="entry name" value="ALDO/KETO REDUCTASE"/>
    <property type="match status" value="1"/>
</dbReference>
<evidence type="ECO:0000256" key="2">
    <source>
        <dbReference type="ARBA" id="ARBA00023002"/>
    </source>
</evidence>
<keyword evidence="2" id="KW-0560">Oxidoreductase</keyword>
<keyword evidence="8" id="KW-1185">Reference proteome</keyword>
<feature type="site" description="Lowers pKa of active site Tyr" evidence="5">
    <location>
        <position position="85"/>
    </location>
</feature>
<dbReference type="GO" id="GO:0016616">
    <property type="term" value="F:oxidoreductase activity, acting on the CH-OH group of donors, NAD or NADP as acceptor"/>
    <property type="evidence" value="ECO:0007669"/>
    <property type="project" value="InterPro"/>
</dbReference>
<sequence length="322" mass="35583">MMTMVPEKILNSGHRMPCLGMGTAAFPSAPPQVIESAVIAAIELGYRHFDTASLYQSEPPLGRAISQALKQGLVASRDDFFITTKLWTGHAHPDLVVPALRGSLKALGLDYVDLYLIHFPASEKGKDAVISFEIKKEDLLPLDMKGVWQAMEECSRLGLTKSIGVSNFSCKKLSQLLDLATIPPAVNQVELHPVWQQKKLREFCAENGIHVSAFHPLGGSGGGSGTNAVSESDQMKQIAQSKGKTIAQICLRWAYQQGVITIPKSYNKERQKQNMEIFDWELSTEELQKISMLPQKRLFTLEQLVSEGGLFKSLSDLWDGEI</sequence>
<dbReference type="PROSITE" id="PS00062">
    <property type="entry name" value="ALDOKETO_REDUCTASE_2"/>
    <property type="match status" value="1"/>
</dbReference>
<evidence type="ECO:0000256" key="5">
    <source>
        <dbReference type="PIRSR" id="PIRSR000097-3"/>
    </source>
</evidence>
<dbReference type="PROSITE" id="PS00798">
    <property type="entry name" value="ALDOKETO_REDUCTASE_1"/>
    <property type="match status" value="1"/>
</dbReference>
<dbReference type="Pfam" id="PF00248">
    <property type="entry name" value="Aldo_ket_red"/>
    <property type="match status" value="1"/>
</dbReference>
<evidence type="ECO:0000256" key="1">
    <source>
        <dbReference type="ARBA" id="ARBA00022857"/>
    </source>
</evidence>
<dbReference type="InterPro" id="IPR023210">
    <property type="entry name" value="NADP_OxRdtase_dom"/>
</dbReference>
<evidence type="ECO:0000313" key="7">
    <source>
        <dbReference type="EMBL" id="KAF5176219.1"/>
    </source>
</evidence>
<dbReference type="InterPro" id="IPR044497">
    <property type="entry name" value="AKR4A/B"/>
</dbReference>
<accession>A0A7J6UUI0</accession>
<dbReference type="PIRSF" id="PIRSF000097">
    <property type="entry name" value="AKR"/>
    <property type="match status" value="1"/>
</dbReference>
<dbReference type="SUPFAM" id="SSF51430">
    <property type="entry name" value="NAD(P)-linked oxidoreductase"/>
    <property type="match status" value="1"/>
</dbReference>
<evidence type="ECO:0000313" key="8">
    <source>
        <dbReference type="Proteomes" id="UP000554482"/>
    </source>
</evidence>
<dbReference type="InterPro" id="IPR036812">
    <property type="entry name" value="NAD(P)_OxRdtase_dom_sf"/>
</dbReference>
<dbReference type="InterPro" id="IPR018170">
    <property type="entry name" value="Aldo/ket_reductase_CS"/>
</dbReference>
<evidence type="ECO:0000259" key="6">
    <source>
        <dbReference type="Pfam" id="PF00248"/>
    </source>
</evidence>